<dbReference type="EMBL" id="CAJVCE010000044">
    <property type="protein sequence ID" value="CAG7658628.1"/>
    <property type="molecule type" value="Genomic_DNA"/>
</dbReference>
<protein>
    <submittedName>
        <fullName evidence="1">Uncharacterized protein</fullName>
    </submittedName>
</protein>
<evidence type="ECO:0000313" key="2">
    <source>
        <dbReference type="Proteomes" id="UP000730618"/>
    </source>
</evidence>
<accession>A0ABM8VUK6</accession>
<proteinExistence type="predicted"/>
<reference evidence="1 2" key="1">
    <citation type="submission" date="2021-06" db="EMBL/GenBank/DDBJ databases">
        <authorList>
            <person name="Criscuolo A."/>
        </authorList>
    </citation>
    <scope>NUCLEOTIDE SEQUENCE [LARGE SCALE GENOMIC DNA]</scope>
    <source>
        <strain evidence="2">CIP 111802</strain>
    </source>
</reference>
<dbReference type="Proteomes" id="UP000730618">
    <property type="component" value="Unassembled WGS sequence"/>
</dbReference>
<sequence length="55" mass="6608">MSVSQPSQTREHQLFFDIIRERLSVSSYDPEFKISREELTETLRQAPRWLLQLLT</sequence>
<keyword evidence="2" id="KW-1185">Reference proteome</keyword>
<name>A0ABM8VUK6_9BACL</name>
<evidence type="ECO:0000313" key="1">
    <source>
        <dbReference type="EMBL" id="CAG7658628.1"/>
    </source>
</evidence>
<organism evidence="1 2">
    <name type="scientific">Paenibacillus allorhizosphaerae</name>
    <dbReference type="NCBI Taxonomy" id="2849866"/>
    <lineage>
        <taxon>Bacteria</taxon>
        <taxon>Bacillati</taxon>
        <taxon>Bacillota</taxon>
        <taxon>Bacilli</taxon>
        <taxon>Bacillales</taxon>
        <taxon>Paenibacillaceae</taxon>
        <taxon>Paenibacillus</taxon>
    </lineage>
</organism>
<comment type="caution">
    <text evidence="1">The sequence shown here is derived from an EMBL/GenBank/DDBJ whole genome shotgun (WGS) entry which is preliminary data.</text>
</comment>
<gene>
    <name evidence="1" type="ORF">PAECIP111802_07104</name>
</gene>